<comment type="caution">
    <text evidence="10">The sequence shown here is derived from an EMBL/GenBank/DDBJ whole genome shotgun (WGS) entry which is preliminary data.</text>
</comment>
<dbReference type="Gene3D" id="2.130.10.10">
    <property type="entry name" value="YVTN repeat-like/Quinoprotein amine dehydrogenase"/>
    <property type="match status" value="1"/>
</dbReference>
<dbReference type="FunFam" id="2.130.10.10:FF:000967">
    <property type="entry name" value="Bardet-Biedl syndrome 2 protein homolog"/>
    <property type="match status" value="1"/>
</dbReference>
<evidence type="ECO:0000256" key="7">
    <source>
        <dbReference type="ARBA" id="ARBA00073722"/>
    </source>
</evidence>
<evidence type="ECO:0000256" key="4">
    <source>
        <dbReference type="ARBA" id="ARBA00023069"/>
    </source>
</evidence>
<keyword evidence="6" id="KW-0966">Cell projection</keyword>
<dbReference type="SUPFAM" id="SSF50978">
    <property type="entry name" value="WD40 repeat-like"/>
    <property type="match status" value="1"/>
</dbReference>
<dbReference type="Pfam" id="PF14781">
    <property type="entry name" value="BBS2_N"/>
    <property type="match status" value="1"/>
</dbReference>
<evidence type="ECO:0000256" key="3">
    <source>
        <dbReference type="ARBA" id="ARBA00022490"/>
    </source>
</evidence>
<dbReference type="GO" id="GO:0036064">
    <property type="term" value="C:ciliary basal body"/>
    <property type="evidence" value="ECO:0007669"/>
    <property type="project" value="TreeGrafter"/>
</dbReference>
<keyword evidence="4" id="KW-0969">Cilium</keyword>
<evidence type="ECO:0000256" key="6">
    <source>
        <dbReference type="ARBA" id="ARBA00023273"/>
    </source>
</evidence>
<protein>
    <recommendedName>
        <fullName evidence="7">BBSome complex member BBS2</fullName>
    </recommendedName>
</protein>
<evidence type="ECO:0000259" key="8">
    <source>
        <dbReference type="Pfam" id="PF14781"/>
    </source>
</evidence>
<dbReference type="GO" id="GO:1905515">
    <property type="term" value="P:non-motile cilium assembly"/>
    <property type="evidence" value="ECO:0007669"/>
    <property type="project" value="InterPro"/>
</dbReference>
<proteinExistence type="predicted"/>
<keyword evidence="11" id="KW-1185">Reference proteome</keyword>
<gene>
    <name evidence="10" type="ORF">D4764_13G0008200</name>
</gene>
<dbReference type="InterPro" id="IPR036322">
    <property type="entry name" value="WD40_repeat_dom_sf"/>
</dbReference>
<dbReference type="InterPro" id="IPR029430">
    <property type="entry name" value="BBS2_N"/>
</dbReference>
<keyword evidence="5" id="KW-0206">Cytoskeleton</keyword>
<dbReference type="InterPro" id="IPR016616">
    <property type="entry name" value="Bardet-Biedl_syndrome_2_prot"/>
</dbReference>
<evidence type="ECO:0000313" key="11">
    <source>
        <dbReference type="Proteomes" id="UP000324091"/>
    </source>
</evidence>
<feature type="domain" description="Ciliary BBSome complex subunit 2 middle region" evidence="9">
    <location>
        <begin position="206"/>
        <end position="313"/>
    </location>
</feature>
<dbReference type="GO" id="GO:0043005">
    <property type="term" value="C:neuron projection"/>
    <property type="evidence" value="ECO:0007669"/>
    <property type="project" value="TreeGrafter"/>
</dbReference>
<feature type="domain" description="Ciliary BBSome complex subunit 2 N-terminal" evidence="8">
    <location>
        <begin position="77"/>
        <end position="167"/>
    </location>
</feature>
<dbReference type="InterPro" id="IPR015943">
    <property type="entry name" value="WD40/YVTN_repeat-like_dom_sf"/>
</dbReference>
<dbReference type="Pfam" id="PF14783">
    <property type="entry name" value="BBS2_Mid"/>
    <property type="match status" value="1"/>
</dbReference>
<evidence type="ECO:0000313" key="10">
    <source>
        <dbReference type="EMBL" id="TWW76158.1"/>
    </source>
</evidence>
<dbReference type="PANTHER" id="PTHR32465">
    <property type="entry name" value="BARDET-BIEDL SYNDROME 2 PROTEIN"/>
    <property type="match status" value="1"/>
</dbReference>
<dbReference type="EMBL" id="RHFK02000005">
    <property type="protein sequence ID" value="TWW76158.1"/>
    <property type="molecule type" value="Genomic_DNA"/>
</dbReference>
<sequence>MLVPIFTLKLNHKINPRMVAVGTFDGVHPCLTAATQAGKVRGLVRHRCPSLQDMLDTRPLGVLTSFLIKCPDVLPVSAGKVFIHNPHVRGQRAAAHRLSHSSQDSDVCLLNINQGVTCLTAGQLGPSTVGDTLVVGSQTNLLAYDVHDNADVFYKEVADGANAVVLGTLGDIPAPLAIIGGNCALQGFDYEGNDHLWTVTGDNVRSLVLCDFTGDGKNELLVGSEDFDIRVFKEDELVSEMTENETITSLCHMHGSRFGYALANGTVGVYDRSSRYWRIKSKNHAMSIHAFDLNADGVVELITGWSNGKIDARSDRTGEVIFKDNLLSSVAGVVEGDYRLDGQQQLICTSVDGEGTVVGWAPGPYRHPANPSPVL</sequence>
<evidence type="ECO:0000256" key="2">
    <source>
        <dbReference type="ARBA" id="ARBA00004245"/>
    </source>
</evidence>
<keyword evidence="3" id="KW-0963">Cytoplasm</keyword>
<dbReference type="AlphaFoldDB" id="A0A5C6PBM9"/>
<name>A0A5C6PBM9_9TELE</name>
<dbReference type="Proteomes" id="UP000324091">
    <property type="component" value="Chromosome 13"/>
</dbReference>
<organism evidence="10 11">
    <name type="scientific">Takifugu flavidus</name>
    <name type="common">sansaifugu</name>
    <dbReference type="NCBI Taxonomy" id="433684"/>
    <lineage>
        <taxon>Eukaryota</taxon>
        <taxon>Metazoa</taxon>
        <taxon>Chordata</taxon>
        <taxon>Craniata</taxon>
        <taxon>Vertebrata</taxon>
        <taxon>Euteleostomi</taxon>
        <taxon>Actinopterygii</taxon>
        <taxon>Neopterygii</taxon>
        <taxon>Teleostei</taxon>
        <taxon>Neoteleostei</taxon>
        <taxon>Acanthomorphata</taxon>
        <taxon>Eupercaria</taxon>
        <taxon>Tetraodontiformes</taxon>
        <taxon>Tetradontoidea</taxon>
        <taxon>Tetraodontidae</taxon>
        <taxon>Takifugu</taxon>
    </lineage>
</organism>
<dbReference type="GO" id="GO:0016020">
    <property type="term" value="C:membrane"/>
    <property type="evidence" value="ECO:0007669"/>
    <property type="project" value="TreeGrafter"/>
</dbReference>
<dbReference type="PANTHER" id="PTHR32465:SF0">
    <property type="entry name" value="BARDET-BIEDL SYNDROME 2 PROTEIN"/>
    <property type="match status" value="1"/>
</dbReference>
<dbReference type="InterPro" id="IPR029429">
    <property type="entry name" value="BBS2_Mid"/>
</dbReference>
<evidence type="ECO:0000256" key="5">
    <source>
        <dbReference type="ARBA" id="ARBA00023212"/>
    </source>
</evidence>
<evidence type="ECO:0000259" key="9">
    <source>
        <dbReference type="Pfam" id="PF14783"/>
    </source>
</evidence>
<comment type="subcellular location">
    <subcellularLocation>
        <location evidence="1">Cell projection</location>
        <location evidence="1">Cilium</location>
    </subcellularLocation>
    <subcellularLocation>
        <location evidence="2">Cytoplasm</location>
        <location evidence="2">Cytoskeleton</location>
    </subcellularLocation>
</comment>
<reference evidence="10 11" key="1">
    <citation type="submission" date="2019-04" db="EMBL/GenBank/DDBJ databases">
        <title>Chromosome genome assembly for Takifugu flavidus.</title>
        <authorList>
            <person name="Xiao S."/>
        </authorList>
    </citation>
    <scope>NUCLEOTIDE SEQUENCE [LARGE SCALE GENOMIC DNA]</scope>
    <source>
        <strain evidence="10">HTHZ2018</strain>
        <tissue evidence="10">Muscle</tissue>
    </source>
</reference>
<dbReference type="GO" id="GO:0034464">
    <property type="term" value="C:BBSome"/>
    <property type="evidence" value="ECO:0007669"/>
    <property type="project" value="InterPro"/>
</dbReference>
<accession>A0A5C6PBM9</accession>
<dbReference type="GO" id="GO:0031514">
    <property type="term" value="C:motile cilium"/>
    <property type="evidence" value="ECO:0007669"/>
    <property type="project" value="TreeGrafter"/>
</dbReference>
<evidence type="ECO:0000256" key="1">
    <source>
        <dbReference type="ARBA" id="ARBA00004138"/>
    </source>
</evidence>